<accession>U6M571</accession>
<dbReference type="SUPFAM" id="SSF117281">
    <property type="entry name" value="Kelch motif"/>
    <property type="match status" value="1"/>
</dbReference>
<evidence type="ECO:0008006" key="4">
    <source>
        <dbReference type="Google" id="ProtNLM"/>
    </source>
</evidence>
<reference evidence="2" key="1">
    <citation type="submission" date="2013-10" db="EMBL/GenBank/DDBJ databases">
        <title>Genomic analysis of the causative agents of coccidiosis in chickens.</title>
        <authorList>
            <person name="Reid A.J."/>
            <person name="Blake D."/>
            <person name="Billington K."/>
            <person name="Browne H."/>
            <person name="Dunn M."/>
            <person name="Hung S."/>
            <person name="Kawahara F."/>
            <person name="Miranda-Saavedra D."/>
            <person name="Mourier T."/>
            <person name="Nagra H."/>
            <person name="Otto T.D."/>
            <person name="Rawlings N."/>
            <person name="Sanchez A."/>
            <person name="Sanders M."/>
            <person name="Subramaniam C."/>
            <person name="Tay Y."/>
            <person name="Dear P."/>
            <person name="Doerig C."/>
            <person name="Gruber A."/>
            <person name="Parkinson J."/>
            <person name="Shirley M."/>
            <person name="Wan K.L."/>
            <person name="Berriman M."/>
            <person name="Tomley F."/>
            <person name="Pain A."/>
        </authorList>
    </citation>
    <scope>NUCLEOTIDE SEQUENCE [LARGE SCALE GENOMIC DNA]</scope>
    <source>
        <strain evidence="2">Weybridge</strain>
    </source>
</reference>
<dbReference type="OrthoDB" id="10251809at2759"/>
<feature type="compositionally biased region" description="Basic and acidic residues" evidence="1">
    <location>
        <begin position="271"/>
        <end position="290"/>
    </location>
</feature>
<dbReference type="Pfam" id="PF24681">
    <property type="entry name" value="Kelch_KLHDC2_KLHL20_DRC7"/>
    <property type="match status" value="1"/>
</dbReference>
<organism evidence="2 3">
    <name type="scientific">Eimeria maxima</name>
    <name type="common">Coccidian parasite</name>
    <dbReference type="NCBI Taxonomy" id="5804"/>
    <lineage>
        <taxon>Eukaryota</taxon>
        <taxon>Sar</taxon>
        <taxon>Alveolata</taxon>
        <taxon>Apicomplexa</taxon>
        <taxon>Conoidasida</taxon>
        <taxon>Coccidia</taxon>
        <taxon>Eucoccidiorida</taxon>
        <taxon>Eimeriorina</taxon>
        <taxon>Eimeriidae</taxon>
        <taxon>Eimeria</taxon>
    </lineage>
</organism>
<dbReference type="PANTHER" id="PTHR46461:SF1">
    <property type="entry name" value="KELCH DOMAIN-CONTAINING PROTEIN 3"/>
    <property type="match status" value="1"/>
</dbReference>
<dbReference type="EMBL" id="HG719528">
    <property type="protein sequence ID" value="CDJ58213.1"/>
    <property type="molecule type" value="Genomic_DNA"/>
</dbReference>
<protein>
    <recommendedName>
        <fullName evidence="4">Kelch motif domain-containing protein</fullName>
    </recommendedName>
</protein>
<feature type="compositionally biased region" description="Low complexity" evidence="1">
    <location>
        <begin position="881"/>
        <end position="893"/>
    </location>
</feature>
<dbReference type="GeneID" id="25335426"/>
<dbReference type="VEuPathDB" id="ToxoDB:EMWEY_00014400"/>
<feature type="region of interest" description="Disordered" evidence="1">
    <location>
        <begin position="772"/>
        <end position="849"/>
    </location>
</feature>
<name>U6M571_EIMMA</name>
<feature type="region of interest" description="Disordered" evidence="1">
    <location>
        <begin position="255"/>
        <end position="290"/>
    </location>
</feature>
<sequence>MWEKTEQSAALCRLVPLEEEATDAQPQLQDAADPSLLQGKLVAAPVYQKARGKDEQRGARLVTPSQAGDDSQQTLALRHFPAVQEKSGIPINSKCDFRPKTVLLKKGCTEQGWRGDIGIQLKKRAKSELWKFPPLSSWTFANCFPVEQLCYTSVCEPVALCSHASGVLLLLHAPSKQGRVSVVHYLFPSVPVHASLLAAAEGAASDAAAPCLAREVLHFNTSLQHLQHSQGAIALVCARGETLLLLAEDKRLVEPQRQHEQQQQSNQQQAKKYEQQHAHEHQQHQEHEHDSEIAARLVVYLLNSNKEENNNADSSSLNKVYGAKEANLADLPRWPLSQNDAAPRLRYFFSATSDEQSQAFILFGGAATTVRGSMRATLCPWNFSSSRSSNSYSSRSSEGIFLPSTWEALDDLWSFCCQSRQWRQPPRKQQQPKSVTFAASAETGTVEEKESRMAKCCLTRRCFLWPPALAGHSAAVYRGCMFVFGGYTQQPAAAASAAPGQQQGEAVADLWSWNIKSNAWRCESPAGRAPLPRFMHASSVVGSRLLIYGGRTAQGPLPLEEMMYATELEEGPKQRKWTRVTLLDAPPPPQLFLGAAACCSVEGEADALFLCSQKAAFLVVAKEIQQVLQQATTDSDVCGVAEDQSHAEETQATDQTNTHLQRQYQLEGADGCLRLEIPGYSQAGEEEGCQQCSTAAVEQAESVAAAAAFSVSEHDVTGEEPFCHAPTPDFNLQIVATPMTASAQRRFPTGVFGAVGSSASAPLLRQPHTELLFNSPGRKPQLQPVSPVHATATPIVFRPRHRSKRSAQSNRQQPQRQQPAAGGTSRTRATESGQNVAETEPSAKTTKWRKEQGLDYLLLPRVTEAEQSQQQKQQQNERMPARAPRPSRSASAAGNARLNSQQLQQHQQDPVDAATRASAAAASGRTVPLFGLRWVPNTGAAGAPPATAAPRATETSTGRRAISDAVYARAVMNRQQAIQPPAQPSTDRPPPCLHAEAHQGTWKPHRSPALCSSSAGRHAVSVRDRLGLSAVSRVCNGLQPHAHPSKPIAPCRTSTVTDAHQEASLRNATASQRPAAGTGAPWGPPLGHPAVLASAHVSSGAAGGGLNGLQALMWWFEAHASVVHDSRQCNANSSGSESQEAEESLLRPSSRSSSTSSNHKNLASASPPAHGFDSYHRETQRLAALMYSVQPGGHPPGGDPSLTLLPASPAAPATTTNEEKCAADSTTGVSLVAHRVSPQVFVASSTTQETPNKSVLPFPRPVRKVKRSNPKIQTTTPASSSINRKSSRKEGVPAKGKISEVHNSKTTPNGTRLGKSLPVAVAAAATEEGAGTAAAVEETEARARKEQAGAAKGCKPSTVSGSSNSRRNSSTTNSSSNSRPCRGSSSSSSRTVPVSSVSKVKAPAHGPRRPCTAPYPVVAAGGGPVPPQGAASAFGRMWRRMATWPPEAVAALLQARETVQKHSSMFKN</sequence>
<feature type="compositionally biased region" description="Low complexity" evidence="1">
    <location>
        <begin position="1146"/>
        <end position="1157"/>
    </location>
</feature>
<reference evidence="2" key="2">
    <citation type="submission" date="2013-10" db="EMBL/GenBank/DDBJ databases">
        <authorList>
            <person name="Aslett M."/>
        </authorList>
    </citation>
    <scope>NUCLEOTIDE SEQUENCE [LARGE SCALE GENOMIC DNA]</scope>
    <source>
        <strain evidence="2">Weybridge</strain>
    </source>
</reference>
<dbReference type="GO" id="GO:0005737">
    <property type="term" value="C:cytoplasm"/>
    <property type="evidence" value="ECO:0007669"/>
    <property type="project" value="TreeGrafter"/>
</dbReference>
<feature type="compositionally biased region" description="Low complexity" evidence="1">
    <location>
        <begin position="1357"/>
        <end position="1398"/>
    </location>
</feature>
<dbReference type="GO" id="GO:0003682">
    <property type="term" value="F:chromatin binding"/>
    <property type="evidence" value="ECO:0007669"/>
    <property type="project" value="InterPro"/>
</dbReference>
<feature type="compositionally biased region" description="Polar residues" evidence="1">
    <location>
        <begin position="63"/>
        <end position="72"/>
    </location>
</feature>
<gene>
    <name evidence="2" type="ORF">EMWEY_00014400</name>
</gene>
<keyword evidence="3" id="KW-1185">Reference proteome</keyword>
<dbReference type="InterPro" id="IPR015915">
    <property type="entry name" value="Kelch-typ_b-propeller"/>
</dbReference>
<proteinExistence type="predicted"/>
<evidence type="ECO:0000313" key="3">
    <source>
        <dbReference type="Proteomes" id="UP000030763"/>
    </source>
</evidence>
<feature type="compositionally biased region" description="Polar residues" evidence="1">
    <location>
        <begin position="1270"/>
        <end position="1284"/>
    </location>
</feature>
<feature type="compositionally biased region" description="Polar residues" evidence="1">
    <location>
        <begin position="824"/>
        <end position="845"/>
    </location>
</feature>
<feature type="compositionally biased region" description="Low complexity" evidence="1">
    <location>
        <begin position="901"/>
        <end position="919"/>
    </location>
</feature>
<feature type="region of interest" description="Disordered" evidence="1">
    <location>
        <begin position="1127"/>
        <end position="1173"/>
    </location>
</feature>
<feature type="region of interest" description="Disordered" evidence="1">
    <location>
        <begin position="1331"/>
        <end position="1410"/>
    </location>
</feature>
<dbReference type="OMA" id="TFANCFP"/>
<feature type="region of interest" description="Disordered" evidence="1">
    <location>
        <begin position="864"/>
        <end position="919"/>
    </location>
</feature>
<dbReference type="PANTHER" id="PTHR46461">
    <property type="entry name" value="KELCH DOMAIN-CONTAINING PROTEIN 3"/>
    <property type="match status" value="1"/>
</dbReference>
<feature type="compositionally biased region" description="Pro residues" evidence="1">
    <location>
        <begin position="981"/>
        <end position="992"/>
    </location>
</feature>
<feature type="compositionally biased region" description="Low complexity" evidence="1">
    <location>
        <begin position="940"/>
        <end position="953"/>
    </location>
</feature>
<feature type="region of interest" description="Disordered" evidence="1">
    <location>
        <begin position="975"/>
        <end position="1009"/>
    </location>
</feature>
<feature type="compositionally biased region" description="Basic and acidic residues" evidence="1">
    <location>
        <begin position="1288"/>
        <end position="1303"/>
    </location>
</feature>
<feature type="compositionally biased region" description="Low complexity" evidence="1">
    <location>
        <begin position="261"/>
        <end position="270"/>
    </location>
</feature>
<feature type="region of interest" description="Disordered" evidence="1">
    <location>
        <begin position="1188"/>
        <end position="1220"/>
    </location>
</feature>
<dbReference type="Proteomes" id="UP000030763">
    <property type="component" value="Unassembled WGS sequence"/>
</dbReference>
<feature type="region of interest" description="Disordered" evidence="1">
    <location>
        <begin position="940"/>
        <end position="959"/>
    </location>
</feature>
<feature type="region of interest" description="Disordered" evidence="1">
    <location>
        <begin position="48"/>
        <end position="72"/>
    </location>
</feature>
<evidence type="ECO:0000256" key="1">
    <source>
        <dbReference type="SAM" id="MobiDB-lite"/>
    </source>
</evidence>
<dbReference type="InterPro" id="IPR052637">
    <property type="entry name" value="KLHDC3-like"/>
</dbReference>
<feature type="region of interest" description="Disordered" evidence="1">
    <location>
        <begin position="1056"/>
        <end position="1083"/>
    </location>
</feature>
<feature type="compositionally biased region" description="Polar residues" evidence="1">
    <location>
        <begin position="1056"/>
        <end position="1072"/>
    </location>
</feature>
<dbReference type="RefSeq" id="XP_013334859.1">
    <property type="nucleotide sequence ID" value="XM_013479405.1"/>
</dbReference>
<feature type="region of interest" description="Disordered" evidence="1">
    <location>
        <begin position="1265"/>
        <end position="1315"/>
    </location>
</feature>
<evidence type="ECO:0000313" key="2">
    <source>
        <dbReference type="EMBL" id="CDJ58213.1"/>
    </source>
</evidence>
<feature type="compositionally biased region" description="Low complexity" evidence="1">
    <location>
        <begin position="1200"/>
        <end position="1216"/>
    </location>
</feature>
<dbReference type="Gene3D" id="2.120.10.80">
    <property type="entry name" value="Kelch-type beta propeller"/>
    <property type="match status" value="1"/>
</dbReference>
<feature type="compositionally biased region" description="Low complexity" evidence="1">
    <location>
        <begin position="806"/>
        <end position="821"/>
    </location>
</feature>